<dbReference type="EMBL" id="MN739356">
    <property type="protein sequence ID" value="QHT00596.1"/>
    <property type="molecule type" value="Genomic_DNA"/>
</dbReference>
<name>A0A6C0C799_9ZZZZ</name>
<accession>A0A6C0C799</accession>
<proteinExistence type="predicted"/>
<evidence type="ECO:0000313" key="1">
    <source>
        <dbReference type="EMBL" id="QHT00596.1"/>
    </source>
</evidence>
<dbReference type="AlphaFoldDB" id="A0A6C0C799"/>
<sequence length="50" mass="5539">MDQYLHVQSLVNANLHRSLDVTLNGQIFTTSESCRCKSLGITLNGQIFAT</sequence>
<organism evidence="1">
    <name type="scientific">viral metagenome</name>
    <dbReference type="NCBI Taxonomy" id="1070528"/>
    <lineage>
        <taxon>unclassified sequences</taxon>
        <taxon>metagenomes</taxon>
        <taxon>organismal metagenomes</taxon>
    </lineage>
</organism>
<reference evidence="1" key="1">
    <citation type="journal article" date="2020" name="Nature">
        <title>Giant virus diversity and host interactions through global metagenomics.</title>
        <authorList>
            <person name="Schulz F."/>
            <person name="Roux S."/>
            <person name="Paez-Espino D."/>
            <person name="Jungbluth S."/>
            <person name="Walsh D.A."/>
            <person name="Denef V.J."/>
            <person name="McMahon K.D."/>
            <person name="Konstantinidis K.T."/>
            <person name="Eloe-Fadrosh E.A."/>
            <person name="Kyrpides N.C."/>
            <person name="Woyke T."/>
        </authorList>
    </citation>
    <scope>NUCLEOTIDE SEQUENCE</scope>
    <source>
        <strain evidence="1">GVMAG-M-3300020192-26</strain>
    </source>
</reference>
<protein>
    <submittedName>
        <fullName evidence="1">Uncharacterized protein</fullName>
    </submittedName>
</protein>